<dbReference type="GO" id="GO:0007165">
    <property type="term" value="P:signal transduction"/>
    <property type="evidence" value="ECO:0007669"/>
    <property type="project" value="UniProtKB-ARBA"/>
</dbReference>
<comment type="similarity">
    <text evidence="1">Belongs to the EGF-CFC (Cripto-1/FRL1/Cryptic) family.</text>
</comment>
<evidence type="ECO:0000313" key="9">
    <source>
        <dbReference type="EMBL" id="KAH3782740.1"/>
    </source>
</evidence>
<dbReference type="InterPro" id="IPR000742">
    <property type="entry name" value="EGF"/>
</dbReference>
<dbReference type="PROSITE" id="PS01186">
    <property type="entry name" value="EGF_2"/>
    <property type="match status" value="1"/>
</dbReference>
<dbReference type="Pfam" id="PF09443">
    <property type="entry name" value="CFC"/>
    <property type="match status" value="1"/>
</dbReference>
<dbReference type="InterPro" id="IPR019011">
    <property type="entry name" value="Cryptic/Cripto_CFC-dom"/>
</dbReference>
<evidence type="ECO:0000256" key="3">
    <source>
        <dbReference type="ARBA" id="ARBA00023157"/>
    </source>
</evidence>
<dbReference type="CDD" id="cd00054">
    <property type="entry name" value="EGF_CA"/>
    <property type="match status" value="1"/>
</dbReference>
<keyword evidence="7" id="KW-0732">Signal</keyword>
<sequence length="203" mass="22418">MKYTLMISVFAGIVLSAALAQSTTLVLLKESKKNRERRRHSMNAENKLDLPSAPKGDLITSSSKSDNCCLNRGICIMNSFCHCPKPYYGRNCEKEVRHRSCGTIPHGTWMASGCHLCHCFDGNMRCKATTIPGCYDMQYVEGHENDPDYLVGIDMYGAKDDDFYDTNADNTSDDATSGASGVTFCVHIFSLMGITLVTVIKES</sequence>
<evidence type="ECO:0000256" key="2">
    <source>
        <dbReference type="ARBA" id="ARBA00022536"/>
    </source>
</evidence>
<dbReference type="SUPFAM" id="SSF57196">
    <property type="entry name" value="EGF/Laminin"/>
    <property type="match status" value="2"/>
</dbReference>
<evidence type="ECO:0000256" key="1">
    <source>
        <dbReference type="ARBA" id="ARBA00007384"/>
    </source>
</evidence>
<comment type="caution">
    <text evidence="5">Lacks conserved residue(s) required for the propagation of feature annotation.</text>
</comment>
<reference evidence="9" key="2">
    <citation type="submission" date="2020-11" db="EMBL/GenBank/DDBJ databases">
        <authorList>
            <person name="McCartney M.A."/>
            <person name="Auch B."/>
            <person name="Kono T."/>
            <person name="Mallez S."/>
            <person name="Becker A."/>
            <person name="Gohl D.M."/>
            <person name="Silverstein K.A.T."/>
            <person name="Koren S."/>
            <person name="Bechman K.B."/>
            <person name="Herman A."/>
            <person name="Abrahante J.E."/>
            <person name="Garbe J."/>
        </authorList>
    </citation>
    <scope>NUCLEOTIDE SEQUENCE</scope>
    <source>
        <strain evidence="9">Duluth1</strain>
        <tissue evidence="9">Whole animal</tissue>
    </source>
</reference>
<dbReference type="PROSITE" id="PS50026">
    <property type="entry name" value="EGF_3"/>
    <property type="match status" value="1"/>
</dbReference>
<evidence type="ECO:0000256" key="7">
    <source>
        <dbReference type="SAM" id="SignalP"/>
    </source>
</evidence>
<keyword evidence="4" id="KW-0325">Glycoprotein</keyword>
<dbReference type="PROSITE" id="PS00022">
    <property type="entry name" value="EGF_1"/>
    <property type="match status" value="1"/>
</dbReference>
<feature type="signal peptide" evidence="7">
    <location>
        <begin position="1"/>
        <end position="20"/>
    </location>
</feature>
<feature type="domain" description="EGF-like" evidence="8">
    <location>
        <begin position="64"/>
        <end position="93"/>
    </location>
</feature>
<keyword evidence="2 5" id="KW-0245">EGF-like domain</keyword>
<organism evidence="9 10">
    <name type="scientific">Dreissena polymorpha</name>
    <name type="common">Zebra mussel</name>
    <name type="synonym">Mytilus polymorpha</name>
    <dbReference type="NCBI Taxonomy" id="45954"/>
    <lineage>
        <taxon>Eukaryota</taxon>
        <taxon>Metazoa</taxon>
        <taxon>Spiralia</taxon>
        <taxon>Lophotrochozoa</taxon>
        <taxon>Mollusca</taxon>
        <taxon>Bivalvia</taxon>
        <taxon>Autobranchia</taxon>
        <taxon>Heteroconchia</taxon>
        <taxon>Euheterodonta</taxon>
        <taxon>Imparidentia</taxon>
        <taxon>Neoheterodontei</taxon>
        <taxon>Myida</taxon>
        <taxon>Dreissenoidea</taxon>
        <taxon>Dreissenidae</taxon>
        <taxon>Dreissena</taxon>
    </lineage>
</organism>
<feature type="chain" id="PRO_5039590157" description="EGF-like domain-containing protein" evidence="7">
    <location>
        <begin position="21"/>
        <end position="203"/>
    </location>
</feature>
<comment type="caution">
    <text evidence="9">The sequence shown here is derived from an EMBL/GenBank/DDBJ whole genome shotgun (WGS) entry which is preliminary data.</text>
</comment>
<reference evidence="9" key="1">
    <citation type="journal article" date="2019" name="bioRxiv">
        <title>The Genome of the Zebra Mussel, Dreissena polymorpha: A Resource for Invasive Species Research.</title>
        <authorList>
            <person name="McCartney M.A."/>
            <person name="Auch B."/>
            <person name="Kono T."/>
            <person name="Mallez S."/>
            <person name="Zhang Y."/>
            <person name="Obille A."/>
            <person name="Becker A."/>
            <person name="Abrahante J.E."/>
            <person name="Garbe J."/>
            <person name="Badalamenti J.P."/>
            <person name="Herman A."/>
            <person name="Mangelson H."/>
            <person name="Liachko I."/>
            <person name="Sullivan S."/>
            <person name="Sone E.D."/>
            <person name="Koren S."/>
            <person name="Silverstein K.A.T."/>
            <person name="Beckman K.B."/>
            <person name="Gohl D.M."/>
        </authorList>
    </citation>
    <scope>NUCLEOTIDE SEQUENCE</scope>
    <source>
        <strain evidence="9">Duluth1</strain>
        <tissue evidence="9">Whole animal</tissue>
    </source>
</reference>
<dbReference type="AlphaFoldDB" id="A0A9D4EMM5"/>
<feature type="compositionally biased region" description="Basic residues" evidence="6">
    <location>
        <begin position="32"/>
        <end position="41"/>
    </location>
</feature>
<evidence type="ECO:0000256" key="4">
    <source>
        <dbReference type="ARBA" id="ARBA00023180"/>
    </source>
</evidence>
<evidence type="ECO:0000313" key="10">
    <source>
        <dbReference type="Proteomes" id="UP000828390"/>
    </source>
</evidence>
<dbReference type="Gene3D" id="2.10.25.10">
    <property type="entry name" value="Laminin"/>
    <property type="match status" value="1"/>
</dbReference>
<name>A0A9D4EMM5_DREPO</name>
<keyword evidence="10" id="KW-1185">Reference proteome</keyword>
<accession>A0A9D4EMM5</accession>
<keyword evidence="3 5" id="KW-1015">Disulfide bond</keyword>
<feature type="disulfide bond" evidence="5">
    <location>
        <begin position="83"/>
        <end position="92"/>
    </location>
</feature>
<gene>
    <name evidence="9" type="ORF">DPMN_160659</name>
</gene>
<dbReference type="EMBL" id="JAIWYP010000008">
    <property type="protein sequence ID" value="KAH3782740.1"/>
    <property type="molecule type" value="Genomic_DNA"/>
</dbReference>
<protein>
    <recommendedName>
        <fullName evidence="8">EGF-like domain-containing protein</fullName>
    </recommendedName>
</protein>
<proteinExistence type="inferred from homology"/>
<evidence type="ECO:0000256" key="5">
    <source>
        <dbReference type="PROSITE-ProRule" id="PRU00076"/>
    </source>
</evidence>
<evidence type="ECO:0000259" key="8">
    <source>
        <dbReference type="PROSITE" id="PS50026"/>
    </source>
</evidence>
<evidence type="ECO:0000256" key="6">
    <source>
        <dbReference type="SAM" id="MobiDB-lite"/>
    </source>
</evidence>
<dbReference type="Proteomes" id="UP000828390">
    <property type="component" value="Unassembled WGS sequence"/>
</dbReference>
<feature type="region of interest" description="Disordered" evidence="6">
    <location>
        <begin position="32"/>
        <end position="55"/>
    </location>
</feature>